<feature type="region of interest" description="Disordered" evidence="1">
    <location>
        <begin position="455"/>
        <end position="512"/>
    </location>
</feature>
<dbReference type="InterPro" id="IPR044926">
    <property type="entry name" value="RGS_subdomain_2"/>
</dbReference>
<dbReference type="SMART" id="SM00315">
    <property type="entry name" value="RGS"/>
    <property type="match status" value="1"/>
</dbReference>
<dbReference type="PROSITE" id="PS50132">
    <property type="entry name" value="RGS"/>
    <property type="match status" value="1"/>
</dbReference>
<organism evidence="3 4">
    <name type="scientific">Geosmithia morbida</name>
    <dbReference type="NCBI Taxonomy" id="1094350"/>
    <lineage>
        <taxon>Eukaryota</taxon>
        <taxon>Fungi</taxon>
        <taxon>Dikarya</taxon>
        <taxon>Ascomycota</taxon>
        <taxon>Pezizomycotina</taxon>
        <taxon>Sordariomycetes</taxon>
        <taxon>Hypocreomycetidae</taxon>
        <taxon>Hypocreales</taxon>
        <taxon>Bionectriaceae</taxon>
        <taxon>Geosmithia</taxon>
    </lineage>
</organism>
<sequence length="512" mass="55598">MVHPAFNSSQHQLGLIPLSRESSPRPSSAFDDFTLFDVTDSRPPSCVLGSSASSIRSTTMPTSSNPPTLTDILLDVAPPPYTLSAFTAYLSQNHCMETLEFTLDLQRYTTAHEQLSTASASDPRAIHHLCDLWEKLMQAYIVPCAPREINIPSRVRDRLLRFPGRPQPLHPRELDEAGQIIYELMNDSLLVPFLESMSLTNLDQANSLSPQYPYFDALGASSSRSASVHAYDHEGLTDDSDANSPPPIEPMTPPTTPPTPSDGPSSSGLQRAMAAHTKSWKKTVSISATSNPPGDRRLSACSAVWQEPHPGEQLSYANGFLADRRGSENDSQRYRGIANGTVPTHTATTTSITGAPASDKDSGIHCSVATCRAQSDDGMTASTDNSTINARSGVLPISPVSLSDYEDVSSYLAVPSGYGQAHLDQFFDDSACNRIESMPDIYGWDAILDQRNVAEPDYSPRGDCHNDPSSPVSMGGRRDSTARKEGGLLHRVFSLGKQSPRITPSRRARNQH</sequence>
<feature type="domain" description="RGS" evidence="2">
    <location>
        <begin position="86"/>
        <end position="203"/>
    </location>
</feature>
<feature type="compositionally biased region" description="Pro residues" evidence="1">
    <location>
        <begin position="244"/>
        <end position="261"/>
    </location>
</feature>
<dbReference type="OrthoDB" id="10266999at2759"/>
<reference evidence="3" key="1">
    <citation type="submission" date="2020-03" db="EMBL/GenBank/DDBJ databases">
        <title>Site-based positive gene gene selection in Geosmithia morbida across the United States reveals a broad range of putative effectors and factors for local host and environmental adapation.</title>
        <authorList>
            <person name="Onufrak A."/>
            <person name="Murdoch R.W."/>
            <person name="Gazis R."/>
            <person name="Huff M."/>
            <person name="Staton M."/>
            <person name="Klingeman W."/>
            <person name="Hadziabdic D."/>
        </authorList>
    </citation>
    <scope>NUCLEOTIDE SEQUENCE</scope>
    <source>
        <strain evidence="3">1262</strain>
    </source>
</reference>
<dbReference type="RefSeq" id="XP_035319628.1">
    <property type="nucleotide sequence ID" value="XM_035464442.1"/>
</dbReference>
<gene>
    <name evidence="3" type="ORF">GMORB2_2462</name>
</gene>
<protein>
    <submittedName>
        <fullName evidence="3">Regulator of G protein signaling domain</fullName>
    </submittedName>
</protein>
<dbReference type="Pfam" id="PF00615">
    <property type="entry name" value="RGS"/>
    <property type="match status" value="1"/>
</dbReference>
<evidence type="ECO:0000313" key="4">
    <source>
        <dbReference type="Proteomes" id="UP000749293"/>
    </source>
</evidence>
<feature type="region of interest" description="Disordered" evidence="1">
    <location>
        <begin position="338"/>
        <end position="359"/>
    </location>
</feature>
<dbReference type="Gene3D" id="1.10.167.10">
    <property type="entry name" value="Regulator of G-protein Signalling 4, domain 2"/>
    <property type="match status" value="1"/>
</dbReference>
<proteinExistence type="predicted"/>
<evidence type="ECO:0000256" key="1">
    <source>
        <dbReference type="SAM" id="MobiDB-lite"/>
    </source>
</evidence>
<comment type="caution">
    <text evidence="3">The sequence shown here is derived from an EMBL/GenBank/DDBJ whole genome shotgun (WGS) entry which is preliminary data.</text>
</comment>
<evidence type="ECO:0000259" key="2">
    <source>
        <dbReference type="PROSITE" id="PS50132"/>
    </source>
</evidence>
<dbReference type="GeneID" id="55968692"/>
<dbReference type="CDD" id="cd07440">
    <property type="entry name" value="RGS"/>
    <property type="match status" value="1"/>
</dbReference>
<feature type="compositionally biased region" description="Low complexity" evidence="1">
    <location>
        <begin position="341"/>
        <end position="353"/>
    </location>
</feature>
<feature type="region of interest" description="Disordered" evidence="1">
    <location>
        <begin position="234"/>
        <end position="295"/>
    </location>
</feature>
<dbReference type="InterPro" id="IPR036305">
    <property type="entry name" value="RGS_sf"/>
</dbReference>
<dbReference type="PANTHER" id="PTHR10845">
    <property type="entry name" value="REGULATOR OF G PROTEIN SIGNALING"/>
    <property type="match status" value="1"/>
</dbReference>
<dbReference type="AlphaFoldDB" id="A0A9P5D1Z5"/>
<feature type="compositionally biased region" description="Basic and acidic residues" evidence="1">
    <location>
        <begin position="476"/>
        <end position="488"/>
    </location>
</feature>
<evidence type="ECO:0000313" key="3">
    <source>
        <dbReference type="EMBL" id="KAF4120976.1"/>
    </source>
</evidence>
<dbReference type="Proteomes" id="UP000749293">
    <property type="component" value="Unassembled WGS sequence"/>
</dbReference>
<keyword evidence="4" id="KW-1185">Reference proteome</keyword>
<dbReference type="SUPFAM" id="SSF48097">
    <property type="entry name" value="Regulator of G-protein signaling, RGS"/>
    <property type="match status" value="1"/>
</dbReference>
<feature type="compositionally biased region" description="Basic and acidic residues" evidence="1">
    <location>
        <begin position="455"/>
        <end position="466"/>
    </location>
</feature>
<dbReference type="PANTHER" id="PTHR10845:SF267">
    <property type="entry name" value="REGULATOR OF G PROTEIN SIGNALING DOMAIN PROTEIN (AFU_ORTHOLOGUE AFUA_6G06860)"/>
    <property type="match status" value="1"/>
</dbReference>
<dbReference type="EMBL" id="JAANYQ010000014">
    <property type="protein sequence ID" value="KAF4120976.1"/>
    <property type="molecule type" value="Genomic_DNA"/>
</dbReference>
<accession>A0A9P5D1Z5</accession>
<name>A0A9P5D1Z5_9HYPO</name>
<feature type="compositionally biased region" description="Polar residues" evidence="1">
    <location>
        <begin position="282"/>
        <end position="292"/>
    </location>
</feature>
<dbReference type="InterPro" id="IPR016137">
    <property type="entry name" value="RGS"/>
</dbReference>